<dbReference type="Proteomes" id="UP000003586">
    <property type="component" value="Chromosome"/>
</dbReference>
<dbReference type="STRING" id="929713.NIASO_05435"/>
<proteinExistence type="predicted"/>
<dbReference type="AlphaFoldDB" id="W0F2P5"/>
<organism evidence="1 2">
    <name type="scientific">Niabella soli DSM 19437</name>
    <dbReference type="NCBI Taxonomy" id="929713"/>
    <lineage>
        <taxon>Bacteria</taxon>
        <taxon>Pseudomonadati</taxon>
        <taxon>Bacteroidota</taxon>
        <taxon>Chitinophagia</taxon>
        <taxon>Chitinophagales</taxon>
        <taxon>Chitinophagaceae</taxon>
        <taxon>Niabella</taxon>
    </lineage>
</organism>
<keyword evidence="2" id="KW-1185">Reference proteome</keyword>
<evidence type="ECO:0000313" key="2">
    <source>
        <dbReference type="Proteomes" id="UP000003586"/>
    </source>
</evidence>
<evidence type="ECO:0000313" key="1">
    <source>
        <dbReference type="EMBL" id="AHF17305.1"/>
    </source>
</evidence>
<gene>
    <name evidence="1" type="ORF">NIASO_05435</name>
</gene>
<accession>W0F2P5</accession>
<reference evidence="1 2" key="1">
    <citation type="submission" date="2013-12" db="EMBL/GenBank/DDBJ databases">
        <authorList>
            <consortium name="DOE Joint Genome Institute"/>
            <person name="Eisen J."/>
            <person name="Huntemann M."/>
            <person name="Han J."/>
            <person name="Chen A."/>
            <person name="Kyrpides N."/>
            <person name="Mavromatis K."/>
            <person name="Markowitz V."/>
            <person name="Palaniappan K."/>
            <person name="Ivanova N."/>
            <person name="Schaumberg A."/>
            <person name="Pati A."/>
            <person name="Liolios K."/>
            <person name="Nordberg H.P."/>
            <person name="Cantor M.N."/>
            <person name="Hua S.X."/>
            <person name="Woyke T."/>
        </authorList>
    </citation>
    <scope>NUCLEOTIDE SEQUENCE [LARGE SCALE GENOMIC DNA]</scope>
    <source>
        <strain evidence="2">DSM 19437</strain>
    </source>
</reference>
<dbReference type="HOGENOM" id="CLU_3366062_0_0_10"/>
<dbReference type="EMBL" id="CP007035">
    <property type="protein sequence ID" value="AHF17305.1"/>
    <property type="molecule type" value="Genomic_DNA"/>
</dbReference>
<dbReference type="KEGG" id="nso:NIASO_05435"/>
<sequence length="35" mass="3775">MIIGMLAGKPEIREGIVLLAASPSSRPHIKLFEAK</sequence>
<name>W0F2P5_9BACT</name>
<protein>
    <submittedName>
        <fullName evidence="1">Uncharacterized protein</fullName>
    </submittedName>
</protein>